<reference evidence="3 4" key="1">
    <citation type="submission" date="2017-09" db="EMBL/GenBank/DDBJ databases">
        <title>Biodiversity and function of Thalassospira species in the particle-attached aromatic-hydrocarbon-degrading consortia from the surface seawater of the South China Sea.</title>
        <authorList>
            <person name="Dong C."/>
            <person name="Liu R."/>
            <person name="Shao Z."/>
        </authorList>
    </citation>
    <scope>NUCLEOTIDE SEQUENCE [LARGE SCALE GENOMIC DNA]</scope>
    <source>
        <strain evidence="3 4">CSC1P2</strain>
    </source>
</reference>
<dbReference type="RefSeq" id="WP_101267386.1">
    <property type="nucleotide sequence ID" value="NZ_NWTK01000008.1"/>
</dbReference>
<organism evidence="3 4">
    <name type="scientific">Thalassospira marina</name>
    <dbReference type="NCBI Taxonomy" id="2048283"/>
    <lineage>
        <taxon>Bacteria</taxon>
        <taxon>Pseudomonadati</taxon>
        <taxon>Pseudomonadota</taxon>
        <taxon>Alphaproteobacteria</taxon>
        <taxon>Rhodospirillales</taxon>
        <taxon>Thalassospiraceae</taxon>
        <taxon>Thalassospira</taxon>
    </lineage>
</organism>
<name>A0A2N3KSJ4_9PROT</name>
<evidence type="ECO:0000313" key="3">
    <source>
        <dbReference type="EMBL" id="PKR53559.1"/>
    </source>
</evidence>
<proteinExistence type="predicted"/>
<dbReference type="EMBL" id="NWTK01000008">
    <property type="protein sequence ID" value="PKR53559.1"/>
    <property type="molecule type" value="Genomic_DNA"/>
</dbReference>
<evidence type="ECO:0000256" key="1">
    <source>
        <dbReference type="SAM" id="MobiDB-lite"/>
    </source>
</evidence>
<comment type="caution">
    <text evidence="3">The sequence shown here is derived from an EMBL/GenBank/DDBJ whole genome shotgun (WGS) entry which is preliminary data.</text>
</comment>
<dbReference type="AlphaFoldDB" id="A0A2N3KSJ4"/>
<keyword evidence="2" id="KW-0812">Transmembrane</keyword>
<accession>A0A2N3KSJ4</accession>
<keyword evidence="2" id="KW-0472">Membrane</keyword>
<feature type="region of interest" description="Disordered" evidence="1">
    <location>
        <begin position="128"/>
        <end position="169"/>
    </location>
</feature>
<feature type="region of interest" description="Disordered" evidence="1">
    <location>
        <begin position="227"/>
        <end position="247"/>
    </location>
</feature>
<sequence>MNISEFESLLDQYGWDMSSWPEPLRQEGNRFVAQNDEAAELIRHLHSLEDDFAADPLPMGRHKAIDDIFGAIEAAENTARSGIDENDDPDDHAARGRHPHAHSADEDPAQDHLAQLFERAGAENMRRHIPAGSPRQDTRRPHAAQAPAYHHAASDSPAPERPPFPQTGETRRTFMIPAVAMLLCVIFGFVFGVAFTAQQGISSSAEADELPVARIVDRHLYDLAMPENETTGSQTGPNAAEEKPNDQ</sequence>
<feature type="compositionally biased region" description="Polar residues" evidence="1">
    <location>
        <begin position="228"/>
        <end position="237"/>
    </location>
</feature>
<feature type="transmembrane region" description="Helical" evidence="2">
    <location>
        <begin position="174"/>
        <end position="195"/>
    </location>
</feature>
<keyword evidence="2" id="KW-1133">Transmembrane helix</keyword>
<dbReference type="Proteomes" id="UP000233597">
    <property type="component" value="Unassembled WGS sequence"/>
</dbReference>
<feature type="region of interest" description="Disordered" evidence="1">
    <location>
        <begin position="79"/>
        <end position="107"/>
    </location>
</feature>
<evidence type="ECO:0000313" key="4">
    <source>
        <dbReference type="Proteomes" id="UP000233597"/>
    </source>
</evidence>
<gene>
    <name evidence="3" type="ORF">COO20_13545</name>
</gene>
<evidence type="ECO:0000256" key="2">
    <source>
        <dbReference type="SAM" id="Phobius"/>
    </source>
</evidence>
<protein>
    <submittedName>
        <fullName evidence="3">Uncharacterized protein</fullName>
    </submittedName>
</protein>